<name>A0A3E0DQV9_9BACT</name>
<evidence type="ECO:0000313" key="1">
    <source>
        <dbReference type="EMBL" id="REG84722.1"/>
    </source>
</evidence>
<proteinExistence type="predicted"/>
<evidence type="ECO:0000313" key="2">
    <source>
        <dbReference type="Proteomes" id="UP000256405"/>
    </source>
</evidence>
<dbReference type="EMBL" id="QUNF01000014">
    <property type="protein sequence ID" value="REG84722.1"/>
    <property type="molecule type" value="Genomic_DNA"/>
</dbReference>
<protein>
    <submittedName>
        <fullName evidence="1">Bacteriocin-like protein</fullName>
    </submittedName>
</protein>
<organism evidence="1 2">
    <name type="scientific">Algoriphagus antarcticus</name>
    <dbReference type="NCBI Taxonomy" id="238540"/>
    <lineage>
        <taxon>Bacteria</taxon>
        <taxon>Pseudomonadati</taxon>
        <taxon>Bacteroidota</taxon>
        <taxon>Cytophagia</taxon>
        <taxon>Cytophagales</taxon>
        <taxon>Cyclobacteriaceae</taxon>
        <taxon>Algoriphagus</taxon>
    </lineage>
</organism>
<dbReference type="AlphaFoldDB" id="A0A3E0DQV9"/>
<keyword evidence="2" id="KW-1185">Reference proteome</keyword>
<sequence>MKELSIEKMETVTGGCGMDDMLFYSGMHLYYLGKQDYMAAGAYLARMFGCM</sequence>
<accession>A0A3E0DQV9</accession>
<comment type="caution">
    <text evidence="1">The sequence shown here is derived from an EMBL/GenBank/DDBJ whole genome shotgun (WGS) entry which is preliminary data.</text>
</comment>
<reference evidence="1 2" key="1">
    <citation type="submission" date="2018-08" db="EMBL/GenBank/DDBJ databases">
        <title>Genomic Encyclopedia of Archaeal and Bacterial Type Strains, Phase II (KMG-II): from individual species to whole genera.</title>
        <authorList>
            <person name="Goeker M."/>
        </authorList>
    </citation>
    <scope>NUCLEOTIDE SEQUENCE [LARGE SCALE GENOMIC DNA]</scope>
    <source>
        <strain evidence="1 2">DSM 15986</strain>
    </source>
</reference>
<dbReference type="NCBIfam" id="TIGR01847">
    <property type="entry name" value="bacteriocin_sig"/>
    <property type="match status" value="1"/>
</dbReference>
<dbReference type="Proteomes" id="UP000256405">
    <property type="component" value="Unassembled WGS sequence"/>
</dbReference>
<gene>
    <name evidence="1" type="ORF">C8N25_11471</name>
</gene>
<dbReference type="InterPro" id="IPR010133">
    <property type="entry name" value="Bacteriocin_signal_seq"/>
</dbReference>